<organism evidence="4 5">
    <name type="scientific">Gymnopilus junonius</name>
    <name type="common">Spectacular rustgill mushroom</name>
    <name type="synonym">Gymnopilus spectabilis subsp. junonius</name>
    <dbReference type="NCBI Taxonomy" id="109634"/>
    <lineage>
        <taxon>Eukaryota</taxon>
        <taxon>Fungi</taxon>
        <taxon>Dikarya</taxon>
        <taxon>Basidiomycota</taxon>
        <taxon>Agaricomycotina</taxon>
        <taxon>Agaricomycetes</taxon>
        <taxon>Agaricomycetidae</taxon>
        <taxon>Agaricales</taxon>
        <taxon>Agaricineae</taxon>
        <taxon>Hymenogastraceae</taxon>
        <taxon>Gymnopilus</taxon>
    </lineage>
</organism>
<sequence>MNRIPPNLLYLTIYNPTLKPSGPIEGDSEDAEEQAHILFYTSRERAVSRDRMLRQIGLAKALINFAELFNSDNPCDNVHSQSSRMIMVSPEPNFWIHAVSSIYTSPIEIVDSKNKSKSESKPTDKGKEKETSPVYEYDDGSVHDSALRAHILQGYERFKLTHGSFTSIMSNLGQQALELQLERFWTVWAWSWDLEKKIEFGEDLGPLLHPCFSAVIPILNEFSNNLSIKTTPVALSRKHIIPSSRYTEGRYPAALAAHLSSMIPPVQPSRSSDTLNTLASSVDTIKGKRSSESKSAPNTNAASSVGFLGIPSVTVNMDPKKWNWPGYLTFGKGSSAKPPVDKLPGTEPKDSQDAGSVSTVKEQEASRLQVEVNAEDLEDAMTSDSLSTASKPRNSSNVVEGGEIAERPELNDPPAAIVHSTEADVMLKPTDSKALSSNLSNLSEEMKFPSPPPYSEFTMTNLNLSSAQDPTSTKRVAIHYFIRTEFMLALINNQDDAAVDEDDDAADLQIASEKATKLLDDLESTIYHSSLQNLTDSLPSATKILQTQDRYLISTGQYTHGSPDFSSTSSHLFNARAILDLDHTYTEVFSRGQNPQHWHIVKRGMSSTQIHGSENAGHEEAVFMEVFRKEASLTDVDNVLVAVVKKSGLVDSGPSSISGSR</sequence>
<dbReference type="Proteomes" id="UP000724874">
    <property type="component" value="Unassembled WGS sequence"/>
</dbReference>
<feature type="compositionally biased region" description="Basic and acidic residues" evidence="2">
    <location>
        <begin position="113"/>
        <end position="131"/>
    </location>
</feature>
<dbReference type="OrthoDB" id="240546at2759"/>
<proteinExistence type="inferred from homology"/>
<evidence type="ECO:0000256" key="1">
    <source>
        <dbReference type="ARBA" id="ARBA00005352"/>
    </source>
</evidence>
<evidence type="ECO:0000259" key="3">
    <source>
        <dbReference type="Pfam" id="PF19031"/>
    </source>
</evidence>
<dbReference type="PANTHER" id="PTHR13056:SF0">
    <property type="entry name" value="VACUOLAR FUSION PROTEIN CCZ1 HOMOLOG-RELATED"/>
    <property type="match status" value="1"/>
</dbReference>
<dbReference type="AlphaFoldDB" id="A0A9P5NWH9"/>
<dbReference type="GO" id="GO:0035658">
    <property type="term" value="C:Mon1-Ccz1 complex"/>
    <property type="evidence" value="ECO:0007669"/>
    <property type="project" value="InterPro"/>
</dbReference>
<dbReference type="InterPro" id="IPR013176">
    <property type="entry name" value="Ccz1"/>
</dbReference>
<comment type="caution">
    <text evidence="4">The sequence shown here is derived from an EMBL/GenBank/DDBJ whole genome shotgun (WGS) entry which is preliminary data.</text>
</comment>
<feature type="region of interest" description="Disordered" evidence="2">
    <location>
        <begin position="113"/>
        <end position="135"/>
    </location>
</feature>
<reference evidence="4" key="1">
    <citation type="submission" date="2020-11" db="EMBL/GenBank/DDBJ databases">
        <authorList>
            <consortium name="DOE Joint Genome Institute"/>
            <person name="Ahrendt S."/>
            <person name="Riley R."/>
            <person name="Andreopoulos W."/>
            <person name="LaButti K."/>
            <person name="Pangilinan J."/>
            <person name="Ruiz-duenas F.J."/>
            <person name="Barrasa J.M."/>
            <person name="Sanchez-Garcia M."/>
            <person name="Camarero S."/>
            <person name="Miyauchi S."/>
            <person name="Serrano A."/>
            <person name="Linde D."/>
            <person name="Babiker R."/>
            <person name="Drula E."/>
            <person name="Ayuso-Fernandez I."/>
            <person name="Pacheco R."/>
            <person name="Padilla G."/>
            <person name="Ferreira P."/>
            <person name="Barriuso J."/>
            <person name="Kellner H."/>
            <person name="Castanera R."/>
            <person name="Alfaro M."/>
            <person name="Ramirez L."/>
            <person name="Pisabarro A.G."/>
            <person name="Kuo A."/>
            <person name="Tritt A."/>
            <person name="Lipzen A."/>
            <person name="He G."/>
            <person name="Yan M."/>
            <person name="Ng V."/>
            <person name="Cullen D."/>
            <person name="Martin F."/>
            <person name="Rosso M.-N."/>
            <person name="Henrissat B."/>
            <person name="Hibbett D."/>
            <person name="Martinez A.T."/>
            <person name="Grigoriev I.V."/>
        </authorList>
    </citation>
    <scope>NUCLEOTIDE SEQUENCE</scope>
    <source>
        <strain evidence="4">AH 44721</strain>
    </source>
</reference>
<feature type="region of interest" description="Disordered" evidence="2">
    <location>
        <begin position="282"/>
        <end position="303"/>
    </location>
</feature>
<evidence type="ECO:0000256" key="2">
    <source>
        <dbReference type="SAM" id="MobiDB-lite"/>
    </source>
</evidence>
<gene>
    <name evidence="4" type="ORF">CPB84DRAFT_1813866</name>
</gene>
<feature type="domain" description="CCZ1/INTU/HSP4 first Longin" evidence="3">
    <location>
        <begin position="25"/>
        <end position="163"/>
    </location>
</feature>
<keyword evidence="5" id="KW-1185">Reference proteome</keyword>
<evidence type="ECO:0000313" key="5">
    <source>
        <dbReference type="Proteomes" id="UP000724874"/>
    </source>
</evidence>
<accession>A0A9P5NWH9</accession>
<comment type="similarity">
    <text evidence="1">Belongs to the CCZ1 family.</text>
</comment>
<dbReference type="GO" id="GO:0016192">
    <property type="term" value="P:vesicle-mediated transport"/>
    <property type="evidence" value="ECO:0007669"/>
    <property type="project" value="InterPro"/>
</dbReference>
<dbReference type="Pfam" id="PF19031">
    <property type="entry name" value="Intu_longin_1"/>
    <property type="match status" value="1"/>
</dbReference>
<feature type="compositionally biased region" description="Polar residues" evidence="2">
    <location>
        <begin position="293"/>
        <end position="303"/>
    </location>
</feature>
<feature type="region of interest" description="Disordered" evidence="2">
    <location>
        <begin position="333"/>
        <end position="369"/>
    </location>
</feature>
<evidence type="ECO:0000313" key="4">
    <source>
        <dbReference type="EMBL" id="KAF8906236.1"/>
    </source>
</evidence>
<dbReference type="EMBL" id="JADNYJ010000019">
    <property type="protein sequence ID" value="KAF8906236.1"/>
    <property type="molecule type" value="Genomic_DNA"/>
</dbReference>
<dbReference type="PANTHER" id="PTHR13056">
    <property type="entry name" value="VACUOLAR FUSION PROTEIN CCZ1 HOMOLOG-RELATED"/>
    <property type="match status" value="1"/>
</dbReference>
<dbReference type="InterPro" id="IPR043987">
    <property type="entry name" value="CCZ1/INTU/HSP4_longin_1"/>
</dbReference>
<name>A0A9P5NWH9_GYMJU</name>
<protein>
    <recommendedName>
        <fullName evidence="3">CCZ1/INTU/HSP4 first Longin domain-containing protein</fullName>
    </recommendedName>
</protein>